<dbReference type="InterPro" id="IPR017853">
    <property type="entry name" value="GH"/>
</dbReference>
<gene>
    <name evidence="15" type="primary">lacA</name>
    <name evidence="15" type="ORF">HLPCO_000714</name>
</gene>
<feature type="active site" description="Proton donor" evidence="9">
    <location>
        <position position="142"/>
    </location>
</feature>
<organism evidence="15 16">
    <name type="scientific">Haloplasma contractile SSD-17B</name>
    <dbReference type="NCBI Taxonomy" id="1033810"/>
    <lineage>
        <taxon>Bacteria</taxon>
        <taxon>Bacillati</taxon>
        <taxon>Mycoplasmatota</taxon>
        <taxon>Mollicutes</taxon>
        <taxon>Haloplasmatales</taxon>
        <taxon>Haloplasmataceae</taxon>
        <taxon>Haloplasma</taxon>
    </lineage>
</organism>
<evidence type="ECO:0000256" key="2">
    <source>
        <dbReference type="ARBA" id="ARBA00005940"/>
    </source>
</evidence>
<dbReference type="InterPro" id="IPR003476">
    <property type="entry name" value="Glyco_hydro_42"/>
</dbReference>
<dbReference type="OrthoDB" id="9800974at2"/>
<dbReference type="FunCoup" id="U2FJV4">
    <property type="interactions" value="25"/>
</dbReference>
<dbReference type="SUPFAM" id="SSF51445">
    <property type="entry name" value="(Trans)glycosidases"/>
    <property type="match status" value="1"/>
</dbReference>
<evidence type="ECO:0000313" key="15">
    <source>
        <dbReference type="EMBL" id="ERJ13100.1"/>
    </source>
</evidence>
<dbReference type="Pfam" id="PF02449">
    <property type="entry name" value="Glyco_hydro_42"/>
    <property type="match status" value="1"/>
</dbReference>
<dbReference type="RefSeq" id="WP_008826890.1">
    <property type="nucleotide sequence ID" value="NZ_AFNU02000002.1"/>
</dbReference>
<feature type="binding site" evidence="10">
    <location>
        <position position="103"/>
    </location>
    <ligand>
        <name>substrate</name>
    </ligand>
</feature>
<dbReference type="STRING" id="1033810.HLPCO_000714"/>
<feature type="active site" description="Nucleophile" evidence="9">
    <location>
        <position position="304"/>
    </location>
</feature>
<dbReference type="InParanoid" id="U2FJV4"/>
<evidence type="ECO:0000256" key="9">
    <source>
        <dbReference type="PIRSR" id="PIRSR001084-1"/>
    </source>
</evidence>
<dbReference type="Gene3D" id="3.20.20.80">
    <property type="entry name" value="Glycosidases"/>
    <property type="match status" value="1"/>
</dbReference>
<evidence type="ECO:0000256" key="11">
    <source>
        <dbReference type="PIRSR" id="PIRSR001084-3"/>
    </source>
</evidence>
<accession>U2FJV4</accession>
<feature type="binding site" evidence="11">
    <location>
        <position position="151"/>
    </location>
    <ligand>
        <name>Zn(2+)</name>
        <dbReference type="ChEBI" id="CHEBI:29105"/>
    </ligand>
</feature>
<dbReference type="InterPro" id="IPR013738">
    <property type="entry name" value="Beta_galactosidase_Trimer"/>
</dbReference>
<dbReference type="GO" id="GO:0004565">
    <property type="term" value="F:beta-galactosidase activity"/>
    <property type="evidence" value="ECO:0007669"/>
    <property type="project" value="UniProtKB-EC"/>
</dbReference>
<feature type="domain" description="Beta-galactosidase C-terminal" evidence="14">
    <location>
        <begin position="608"/>
        <end position="649"/>
    </location>
</feature>
<dbReference type="InterPro" id="IPR013739">
    <property type="entry name" value="Beta_galactosidase_C"/>
</dbReference>
<dbReference type="SUPFAM" id="SSF52317">
    <property type="entry name" value="Class I glutamine amidotransferase-like"/>
    <property type="match status" value="1"/>
</dbReference>
<evidence type="ECO:0000259" key="12">
    <source>
        <dbReference type="Pfam" id="PF02449"/>
    </source>
</evidence>
<evidence type="ECO:0000259" key="13">
    <source>
        <dbReference type="Pfam" id="PF08532"/>
    </source>
</evidence>
<feature type="binding site" evidence="11">
    <location>
        <position position="107"/>
    </location>
    <ligand>
        <name>Zn(2+)</name>
        <dbReference type="ChEBI" id="CHEBI:29105"/>
    </ligand>
</feature>
<evidence type="ECO:0000256" key="6">
    <source>
        <dbReference type="ARBA" id="ARBA00022833"/>
    </source>
</evidence>
<evidence type="ECO:0000256" key="3">
    <source>
        <dbReference type="ARBA" id="ARBA00012756"/>
    </source>
</evidence>
<protein>
    <recommendedName>
        <fullName evidence="3 8">Beta-galactosidase</fullName>
        <shortName evidence="8">Beta-gal</shortName>
        <ecNumber evidence="3 8">3.2.1.23</ecNumber>
    </recommendedName>
</protein>
<keyword evidence="7 8" id="KW-0326">Glycosidase</keyword>
<dbReference type="PANTHER" id="PTHR36447:SF2">
    <property type="entry name" value="BETA-GALACTOSIDASE YESZ"/>
    <property type="match status" value="1"/>
</dbReference>
<evidence type="ECO:0000256" key="7">
    <source>
        <dbReference type="ARBA" id="ARBA00023295"/>
    </source>
</evidence>
<keyword evidence="16" id="KW-1185">Reference proteome</keyword>
<proteinExistence type="inferred from homology"/>
<dbReference type="AlphaFoldDB" id="U2FJV4"/>
<feature type="binding site" evidence="11">
    <location>
        <position position="156"/>
    </location>
    <ligand>
        <name>Zn(2+)</name>
        <dbReference type="ChEBI" id="CHEBI:29105"/>
    </ligand>
</feature>
<comment type="caution">
    <text evidence="15">The sequence shown here is derived from an EMBL/GenBank/DDBJ whole genome shotgun (WGS) entry which is preliminary data.</text>
</comment>
<feature type="domain" description="Glycoside hydrolase family 42 N-terminal" evidence="12">
    <location>
        <begin position="6"/>
        <end position="381"/>
    </location>
</feature>
<dbReference type="GO" id="GO:0006012">
    <property type="term" value="P:galactose metabolic process"/>
    <property type="evidence" value="ECO:0007669"/>
    <property type="project" value="InterPro"/>
</dbReference>
<reference evidence="15 16" key="2">
    <citation type="journal article" date="2013" name="PLoS ONE">
        <title>INDIGO - INtegrated Data Warehouse of MIcrobial GenOmes with Examples from the Red Sea Extremophiles.</title>
        <authorList>
            <person name="Alam I."/>
            <person name="Antunes A."/>
            <person name="Kamau A.A."/>
            <person name="Ba Alawi W."/>
            <person name="Kalkatawi M."/>
            <person name="Stingl U."/>
            <person name="Bajic V.B."/>
        </authorList>
    </citation>
    <scope>NUCLEOTIDE SEQUENCE [LARGE SCALE GENOMIC DNA]</scope>
    <source>
        <strain evidence="15 16">SSD-17B</strain>
    </source>
</reference>
<dbReference type="EMBL" id="AFNU02000002">
    <property type="protein sequence ID" value="ERJ13100.1"/>
    <property type="molecule type" value="Genomic_DNA"/>
</dbReference>
<evidence type="ECO:0000313" key="16">
    <source>
        <dbReference type="Proteomes" id="UP000005707"/>
    </source>
</evidence>
<evidence type="ECO:0000256" key="8">
    <source>
        <dbReference type="PIRNR" id="PIRNR001084"/>
    </source>
</evidence>
<dbReference type="InterPro" id="IPR013529">
    <property type="entry name" value="Glyco_hydro_42_N"/>
</dbReference>
<keyword evidence="4 11" id="KW-0479">Metal-binding</keyword>
<feature type="binding site" evidence="11">
    <location>
        <position position="153"/>
    </location>
    <ligand>
        <name>Zn(2+)</name>
        <dbReference type="ChEBI" id="CHEBI:29105"/>
    </ligand>
</feature>
<dbReference type="GO" id="GO:0046872">
    <property type="term" value="F:metal ion binding"/>
    <property type="evidence" value="ECO:0007669"/>
    <property type="project" value="UniProtKB-KW"/>
</dbReference>
<dbReference type="CDD" id="cd03143">
    <property type="entry name" value="A4_beta-galactosidase_middle_domain"/>
    <property type="match status" value="1"/>
</dbReference>
<comment type="catalytic activity">
    <reaction evidence="1 8">
        <text>Hydrolysis of terminal non-reducing beta-D-galactose residues in beta-D-galactosides.</text>
        <dbReference type="EC" id="3.2.1.23"/>
    </reaction>
</comment>
<comment type="similarity">
    <text evidence="2 8">Belongs to the glycosyl hydrolase 42 family.</text>
</comment>
<dbReference type="EC" id="3.2.1.23" evidence="3 8"/>
<evidence type="ECO:0000256" key="4">
    <source>
        <dbReference type="ARBA" id="ARBA00022723"/>
    </source>
</evidence>
<keyword evidence="5 8" id="KW-0378">Hydrolase</keyword>
<dbReference type="PANTHER" id="PTHR36447">
    <property type="entry name" value="BETA-GALACTOSIDASE GANA"/>
    <property type="match status" value="1"/>
</dbReference>
<dbReference type="Pfam" id="PF08532">
    <property type="entry name" value="Glyco_hydro_42M"/>
    <property type="match status" value="1"/>
</dbReference>
<feature type="binding site" evidence="10">
    <location>
        <position position="141"/>
    </location>
    <ligand>
        <name>substrate</name>
    </ligand>
</feature>
<dbReference type="GO" id="GO:0009341">
    <property type="term" value="C:beta-galactosidase complex"/>
    <property type="evidence" value="ECO:0007669"/>
    <property type="project" value="InterPro"/>
</dbReference>
<dbReference type="Proteomes" id="UP000005707">
    <property type="component" value="Unassembled WGS sequence"/>
</dbReference>
<dbReference type="Gene3D" id="3.40.50.880">
    <property type="match status" value="1"/>
</dbReference>
<evidence type="ECO:0000256" key="5">
    <source>
        <dbReference type="ARBA" id="ARBA00022801"/>
    </source>
</evidence>
<keyword evidence="6 11" id="KW-0862">Zinc</keyword>
<reference evidence="15 16" key="1">
    <citation type="journal article" date="2011" name="J. Bacteriol.">
        <title>Genome sequence of Haloplasma contractile, an unusual contractile bacterium from a deep-sea anoxic brine lake.</title>
        <authorList>
            <person name="Antunes A."/>
            <person name="Alam I."/>
            <person name="El Dorry H."/>
            <person name="Siam R."/>
            <person name="Robertson A."/>
            <person name="Bajic V.B."/>
            <person name="Stingl U."/>
        </authorList>
    </citation>
    <scope>NUCLEOTIDE SEQUENCE [LARGE SCALE GENOMIC DNA]</scope>
    <source>
        <strain evidence="15 16">SSD-17B</strain>
    </source>
</reference>
<dbReference type="InterPro" id="IPR029062">
    <property type="entry name" value="Class_I_gatase-like"/>
</dbReference>
<name>U2FJV4_9MOLU</name>
<dbReference type="eggNOG" id="COG1874">
    <property type="taxonomic scope" value="Bacteria"/>
</dbReference>
<dbReference type="Pfam" id="PF08533">
    <property type="entry name" value="Glyco_hydro_42C"/>
    <property type="match status" value="1"/>
</dbReference>
<evidence type="ECO:0000256" key="1">
    <source>
        <dbReference type="ARBA" id="ARBA00001412"/>
    </source>
</evidence>
<sequence>MYLGVDYYPEHWDIFMIDDDLIRMKEMGVNIIRIGEFAWHLMEQTEGNFDFSMFDYVIKKAEEYNLDIMFGTPTATFPAWLAKKHPSILSEDQFGNVRVFGGRRQYCFNSKHYLEYSLKIVKKLVEHYKGEKRIKHWQIDNEFGHEGSDLCYCKQCEKAFQNYLKQRYLTIDQVNETYGTIFWGQTYNDFSEIPVPKPTITTHNPTLKLDWARFRSYSINEFAKKHIELVRKLKGKHQKVTHNFFGGFFDKCYDQNEMSRQLDYVSYDNYPVWGGLKEPITPAHIAMTHDYIRGLKQDNYWIVEELMGAQGHDVIGYLPRPNQAKMWSYQAMAHGCNNLLYFRWRGMTKGAEQFCFGIIDHDNEKGRKYEEVKSFFNDIKNHKDIIDSKINADIAVLYDFDNIWSWKSQQQSKEFNFTNELLRLYSPFYELNTTIDVLSIEKDFNNYKVVVLPVMQIINEELKHRIDLYLQNGGTVIFSYRAGIKNRDNNINFEEIIPCQVREMTGIRIKEVESLQHGQEVTITGVGLYEGKVGVCGVWRDLIIPETAEVLYQFTDKFYGTHACITRNQYKNGTVYYIGGGVDSTILNELAEEIVINQSIPYISSEAGLEVYRREHNRSQWLIVTNHTAENKTYNSYTFKPYESRIIKKNNNK</sequence>
<evidence type="ECO:0000259" key="14">
    <source>
        <dbReference type="Pfam" id="PF08533"/>
    </source>
</evidence>
<dbReference type="PIRSF" id="PIRSF001084">
    <property type="entry name" value="B-galactosidase"/>
    <property type="match status" value="1"/>
</dbReference>
<evidence type="ECO:0000256" key="10">
    <source>
        <dbReference type="PIRSR" id="PIRSR001084-2"/>
    </source>
</evidence>
<feature type="domain" description="Beta-galactosidase trimerisation" evidence="13">
    <location>
        <begin position="392"/>
        <end position="600"/>
    </location>
</feature>